<accession>A0AA88HMH4</accession>
<evidence type="ECO:0000313" key="4">
    <source>
        <dbReference type="Proteomes" id="UP001187531"/>
    </source>
</evidence>
<keyword evidence="4" id="KW-1185">Reference proteome</keyword>
<dbReference type="Proteomes" id="UP001187531">
    <property type="component" value="Unassembled WGS sequence"/>
</dbReference>
<sequence>MESSIYKNLEQIDFEPEVEPISIKTPCDTSSPELNKLLKELKQTAETILHHWKTFPLILPPPISLQGGGEGTSRRKTFQMKDLFLMPSFEEKELASIDARGKTQRLSQDQLDTIRNDGNFMDDYSSWRELTDDQLKSIQRKGVFNVESSNFSGQNHVWKLSPLLQKGKVRTAESFVNDIAFAARLIVVEARNRIDGNVFSLLSSVQSLRTGFRMIFDALFGIPSLHSPNLASKLSDERSRFLVAELICPPSEEDDLDSLCRFMVDQLGTTSQDRLSVAPQDRVPPVPYTFTTPSGLEIDLRLFCRNSVKQAMPLLISILEKESRGWFLQFREGVVAELKKQEMDESDIETEAQKLVMEEYLCRVYTAVRTSEDINAIYPGFGELLVEQAMCCVAMIRSLEVCQNTLDNGIKQKEKELEFMHPILSRIQPWKKCQLNRAKRHMLMKMMFKCHEDALQFCRENGLAQSAYFLARDLTFIKERAGVIASELNHAKSPSRTFEWKTLIWRRSQWTVKKIPYTGTASSVGIGQSLISTGTSQAIGSQAGYLLVKHRIRSTNTQWPIWRWTNFFHRTWMIFWNILFFLVIVVPWYSPVGFKALISTDPFYPYLEVSPSNGTLVKKRSQPVKPLSSRLLALLRHISKARTEFESAPDTGFIGKSLSRHLNCLWNYGCKGVVGSLCLLIGFPVICCLVCVTSFTLAVFSPLWVPVLVFLFHICIVMIYDFDSPEEKRLPWCIIGQALLIHLAIGGIVQPVLCLLLSVIILPALSLAVFLGSIVRYLIRLSWDRTMFHLLIKPKGRIPAMEGFLVKRIDGPGLKQDFKYRISREQAIAALEAKMEYDELNAFRKETEKLIKKPLLEFTSFVSTLCSPFGVPPIQFPLKEDTSLSQDGAAQMLDRETQSLLASLEDKVEKRIQPLQMDLSIETRSQIRLSGDDLKIVLVQASLMIQDFYPGHVLRRLGMTITDLWTLHGLLDGDWSGLAALYLSEVFSPDVLYPLNEQEPYYWLESRHTNLGRYTAMLEKLESNPQLPVLLSSLPLCSSFKIPSPYLDAAVFNPYSKGLLKFEGTSRKIELSAAQRLFTSKKDSVKQLQSLWDNLIIPLPIPHPAVIAVLIFNRDAEERVDAIPLDSELVKGILKSLEGVAAISVPVTPGVNTLGKSTSSQNRLLSESSVGDFSQSRQGSLDSVSSIPIAVSPESQDTIISEAASKNQLRKTEAAQVYQEERPKSNDHLNPLPSPVTPLDSGALKISTLFSNPADVVSCIFPLEGRSTPLFSDVRGTSTPINRENLPPTGLTRSSSQVPVLQSVMLQKKEQWLLGSQSGSSTFSANASRHSPLSRHSTPLNYPSPNVRHKIPKAPVPLSDFPNLSQCLLTVENPLQPTALGKSTSHDSIMFAEEGVSLVESPSNSQNLLEVSSYEKQGSNLTLVSSPVRLDTDSLRLASLEDLSSMAAEPEKRFDTPV</sequence>
<evidence type="ECO:0000256" key="1">
    <source>
        <dbReference type="SAM" id="MobiDB-lite"/>
    </source>
</evidence>
<keyword evidence="2" id="KW-0472">Membrane</keyword>
<feature type="transmembrane region" description="Helical" evidence="2">
    <location>
        <begin position="703"/>
        <end position="720"/>
    </location>
</feature>
<protein>
    <submittedName>
        <fullName evidence="3">Uncharacterized protein</fullName>
    </submittedName>
</protein>
<dbReference type="Pfam" id="PF25228">
    <property type="entry name" value="Lips"/>
    <property type="match status" value="2"/>
</dbReference>
<feature type="transmembrane region" description="Helical" evidence="2">
    <location>
        <begin position="572"/>
        <end position="589"/>
    </location>
</feature>
<feature type="region of interest" description="Disordered" evidence="1">
    <location>
        <begin position="1151"/>
        <end position="1180"/>
    </location>
</feature>
<keyword evidence="2" id="KW-0812">Transmembrane</keyword>
<feature type="compositionally biased region" description="Polar residues" evidence="1">
    <location>
        <begin position="1317"/>
        <end position="1344"/>
    </location>
</feature>
<evidence type="ECO:0000313" key="3">
    <source>
        <dbReference type="EMBL" id="KAK2714520.1"/>
    </source>
</evidence>
<dbReference type="PANTHER" id="PTHR37686">
    <property type="entry name" value="LD36006P"/>
    <property type="match status" value="1"/>
</dbReference>
<comment type="caution">
    <text evidence="3">The sequence shown here is derived from an EMBL/GenBank/DDBJ whole genome shotgun (WGS) entry which is preliminary data.</text>
</comment>
<feature type="region of interest" description="Disordered" evidence="1">
    <location>
        <begin position="1274"/>
        <end position="1296"/>
    </location>
</feature>
<dbReference type="EMBL" id="JAVRJZ010000013">
    <property type="protein sequence ID" value="KAK2714520.1"/>
    <property type="molecule type" value="Genomic_DNA"/>
</dbReference>
<feature type="region of interest" description="Disordered" evidence="1">
    <location>
        <begin position="1317"/>
        <end position="1347"/>
    </location>
</feature>
<name>A0AA88HMH4_ARTSF</name>
<organism evidence="3 4">
    <name type="scientific">Artemia franciscana</name>
    <name type="common">Brine shrimp</name>
    <name type="synonym">Artemia sanfranciscana</name>
    <dbReference type="NCBI Taxonomy" id="6661"/>
    <lineage>
        <taxon>Eukaryota</taxon>
        <taxon>Metazoa</taxon>
        <taxon>Ecdysozoa</taxon>
        <taxon>Arthropoda</taxon>
        <taxon>Crustacea</taxon>
        <taxon>Branchiopoda</taxon>
        <taxon>Anostraca</taxon>
        <taxon>Artemiidae</taxon>
        <taxon>Artemia</taxon>
    </lineage>
</organism>
<dbReference type="PANTHER" id="PTHR37686:SF1">
    <property type="entry name" value="LD36006P"/>
    <property type="match status" value="1"/>
</dbReference>
<proteinExistence type="predicted"/>
<evidence type="ECO:0000256" key="2">
    <source>
        <dbReference type="SAM" id="Phobius"/>
    </source>
</evidence>
<feature type="transmembrane region" description="Helical" evidence="2">
    <location>
        <begin position="677"/>
        <end position="697"/>
    </location>
</feature>
<dbReference type="InterPro" id="IPR057435">
    <property type="entry name" value="Lips"/>
</dbReference>
<gene>
    <name evidence="3" type="ORF">QYM36_008920</name>
</gene>
<reference evidence="3" key="1">
    <citation type="submission" date="2023-07" db="EMBL/GenBank/DDBJ databases">
        <title>Chromosome-level genome assembly of Artemia franciscana.</title>
        <authorList>
            <person name="Jo E."/>
        </authorList>
    </citation>
    <scope>NUCLEOTIDE SEQUENCE</scope>
    <source>
        <tissue evidence="3">Whole body</tissue>
    </source>
</reference>
<keyword evidence="2" id="KW-1133">Transmembrane helix</keyword>